<comment type="caution">
    <text evidence="2">The sequence shown here is derived from an EMBL/GenBank/DDBJ whole genome shotgun (WGS) entry which is preliminary data.</text>
</comment>
<dbReference type="Proteomes" id="UP000237105">
    <property type="component" value="Unassembled WGS sequence"/>
</dbReference>
<sequence>IHMTIKAFQIIPSTSKMGVKHCSWNRRKNPSYQAKSTQSRKTKYFRTNIPFIRDIGNRILELNLEISIRTKQSLTKYTFHYAQAKIFRIETNLQSSTEAHPCSHKTIPGKSQRLQNA</sequence>
<organism evidence="2 3">
    <name type="scientific">Parasponia andersonii</name>
    <name type="common">Sponia andersonii</name>
    <dbReference type="NCBI Taxonomy" id="3476"/>
    <lineage>
        <taxon>Eukaryota</taxon>
        <taxon>Viridiplantae</taxon>
        <taxon>Streptophyta</taxon>
        <taxon>Embryophyta</taxon>
        <taxon>Tracheophyta</taxon>
        <taxon>Spermatophyta</taxon>
        <taxon>Magnoliopsida</taxon>
        <taxon>eudicotyledons</taxon>
        <taxon>Gunneridae</taxon>
        <taxon>Pentapetalae</taxon>
        <taxon>rosids</taxon>
        <taxon>fabids</taxon>
        <taxon>Rosales</taxon>
        <taxon>Cannabaceae</taxon>
        <taxon>Parasponia</taxon>
    </lineage>
</organism>
<dbReference type="OrthoDB" id="10274947at2759"/>
<dbReference type="EMBL" id="JXTB01000386">
    <property type="protein sequence ID" value="PON42692.1"/>
    <property type="molecule type" value="Genomic_DNA"/>
</dbReference>
<reference evidence="3" key="1">
    <citation type="submission" date="2016-06" db="EMBL/GenBank/DDBJ databases">
        <title>Parallel loss of symbiosis genes in relatives of nitrogen-fixing non-legume Parasponia.</title>
        <authorList>
            <person name="Van Velzen R."/>
            <person name="Holmer R."/>
            <person name="Bu F."/>
            <person name="Rutten L."/>
            <person name="Van Zeijl A."/>
            <person name="Liu W."/>
            <person name="Santuari L."/>
            <person name="Cao Q."/>
            <person name="Sharma T."/>
            <person name="Shen D."/>
            <person name="Roswanjaya Y."/>
            <person name="Wardhani T."/>
            <person name="Kalhor M.S."/>
            <person name="Jansen J."/>
            <person name="Van den Hoogen J."/>
            <person name="Gungor B."/>
            <person name="Hartog M."/>
            <person name="Hontelez J."/>
            <person name="Verver J."/>
            <person name="Yang W.-C."/>
            <person name="Schijlen E."/>
            <person name="Repin R."/>
            <person name="Schilthuizen M."/>
            <person name="Schranz E."/>
            <person name="Heidstra R."/>
            <person name="Miyata K."/>
            <person name="Fedorova E."/>
            <person name="Kohlen W."/>
            <person name="Bisseling T."/>
            <person name="Smit S."/>
            <person name="Geurts R."/>
        </authorList>
    </citation>
    <scope>NUCLEOTIDE SEQUENCE [LARGE SCALE GENOMIC DNA]</scope>
    <source>
        <strain evidence="3">cv. WU1-14</strain>
    </source>
</reference>
<feature type="region of interest" description="Disordered" evidence="1">
    <location>
        <begin position="97"/>
        <end position="117"/>
    </location>
</feature>
<feature type="non-terminal residue" evidence="2">
    <location>
        <position position="1"/>
    </location>
</feature>
<protein>
    <submittedName>
        <fullName evidence="2">Uncharacterized protein</fullName>
    </submittedName>
</protein>
<accession>A0A2P5B1M3</accession>
<name>A0A2P5B1M3_PARAD</name>
<evidence type="ECO:0000313" key="2">
    <source>
        <dbReference type="EMBL" id="PON42692.1"/>
    </source>
</evidence>
<gene>
    <name evidence="2" type="ORF">PanWU01x14_280050</name>
</gene>
<evidence type="ECO:0000256" key="1">
    <source>
        <dbReference type="SAM" id="MobiDB-lite"/>
    </source>
</evidence>
<dbReference type="AlphaFoldDB" id="A0A2P5B1M3"/>
<proteinExistence type="predicted"/>
<keyword evidence="3" id="KW-1185">Reference proteome</keyword>
<evidence type="ECO:0000313" key="3">
    <source>
        <dbReference type="Proteomes" id="UP000237105"/>
    </source>
</evidence>